<name>A0AAU8MHU4_9CAUD</name>
<dbReference type="EMBL" id="PP965498">
    <property type="protein sequence ID" value="XCO00448.1"/>
    <property type="molecule type" value="Genomic_DNA"/>
</dbReference>
<dbReference type="EMBL" id="PP965497">
    <property type="protein sequence ID" value="XCO00349.1"/>
    <property type="molecule type" value="Genomic_DNA"/>
</dbReference>
<protein>
    <submittedName>
        <fullName evidence="1">Uncharacterized protein</fullName>
    </submittedName>
</protein>
<reference evidence="1" key="1">
    <citation type="submission" date="2024-06" db="EMBL/GenBank/DDBJ databases">
        <title>Intestivirid acquisition increases across infancy in a wild primate population.</title>
        <authorList>
            <person name="Schneider-Creas I.A."/>
            <person name="Moya I.L."/>
            <person name="Chiou K.L."/>
            <person name="Baniel A."/>
            <person name="Azanaw Haile A."/>
            <person name="Kebede F."/>
            <person name="Abebe B."/>
            <person name="Snyder-Mackler N."/>
            <person name="Varsani A."/>
        </authorList>
    </citation>
    <scope>NUCLEOTIDE SEQUENCE</scope>
    <source>
        <strain evidence="1">Int_RNL_2016_0117_DIX</strain>
        <strain evidence="3">Int_RNL_2017_0546_COW</strain>
        <strain evidence="2">Int_RNL_2018_0945_COW</strain>
    </source>
</reference>
<organism evidence="1">
    <name type="scientific">Geladintestivirus 1</name>
    <dbReference type="NCBI Taxonomy" id="3233133"/>
    <lineage>
        <taxon>Viruses</taxon>
        <taxon>Duplodnaviria</taxon>
        <taxon>Heunggongvirae</taxon>
        <taxon>Uroviricota</taxon>
        <taxon>Caudoviricetes</taxon>
        <taxon>Crassvirales</taxon>
    </lineage>
</organism>
<proteinExistence type="predicted"/>
<accession>A0AAU8MHU4</accession>
<sequence length="49" mass="5586">MANLTDAIKTNYCPFNFKSVGDCVKANKFKVCICSQIAEYYMNNKTLIK</sequence>
<evidence type="ECO:0000313" key="1">
    <source>
        <dbReference type="EMBL" id="XCO00349.1"/>
    </source>
</evidence>
<dbReference type="EMBL" id="PP965499">
    <property type="protein sequence ID" value="XCO00544.1"/>
    <property type="molecule type" value="Genomic_DNA"/>
</dbReference>
<evidence type="ECO:0000313" key="3">
    <source>
        <dbReference type="EMBL" id="XCO00544.1"/>
    </source>
</evidence>
<evidence type="ECO:0000313" key="2">
    <source>
        <dbReference type="EMBL" id="XCO00448.1"/>
    </source>
</evidence>